<protein>
    <submittedName>
        <fullName evidence="2">Uncharacterized protein</fullName>
    </submittedName>
</protein>
<evidence type="ECO:0000256" key="1">
    <source>
        <dbReference type="SAM" id="Phobius"/>
    </source>
</evidence>
<feature type="transmembrane region" description="Helical" evidence="1">
    <location>
        <begin position="109"/>
        <end position="133"/>
    </location>
</feature>
<evidence type="ECO:0000313" key="2">
    <source>
        <dbReference type="EMBL" id="MFC4700541.1"/>
    </source>
</evidence>
<keyword evidence="3" id="KW-1185">Reference proteome</keyword>
<dbReference type="Proteomes" id="UP001595897">
    <property type="component" value="Unassembled WGS sequence"/>
</dbReference>
<evidence type="ECO:0000313" key="3">
    <source>
        <dbReference type="Proteomes" id="UP001595897"/>
    </source>
</evidence>
<keyword evidence="1" id="KW-1133">Transmembrane helix</keyword>
<name>A0ABV9LVJ4_9ALTE</name>
<feature type="transmembrane region" description="Helical" evidence="1">
    <location>
        <begin position="139"/>
        <end position="157"/>
    </location>
</feature>
<gene>
    <name evidence="2" type="ORF">ACFO4O_10250</name>
</gene>
<proteinExistence type="predicted"/>
<accession>A0ABV9LVJ4</accession>
<feature type="transmembrane region" description="Helical" evidence="1">
    <location>
        <begin position="45"/>
        <end position="62"/>
    </location>
</feature>
<keyword evidence="1" id="KW-0812">Transmembrane</keyword>
<dbReference type="RefSeq" id="WP_382408034.1">
    <property type="nucleotide sequence ID" value="NZ_JBHSGU010000002.1"/>
</dbReference>
<organism evidence="2 3">
    <name type="scientific">Glaciecola siphonariae</name>
    <dbReference type="NCBI Taxonomy" id="521012"/>
    <lineage>
        <taxon>Bacteria</taxon>
        <taxon>Pseudomonadati</taxon>
        <taxon>Pseudomonadota</taxon>
        <taxon>Gammaproteobacteria</taxon>
        <taxon>Alteromonadales</taxon>
        <taxon>Alteromonadaceae</taxon>
        <taxon>Glaciecola</taxon>
    </lineage>
</organism>
<keyword evidence="1" id="KW-0472">Membrane</keyword>
<sequence length="173" mass="19121">MALLRLVISGLLAFCFYAAWAYFANSLVTNDTQILFKAALVQGSYSGAITLFFTFLLEYFHAKHGHASFCLSFVMPRWSSHTKAKPCKTLLIFDDALERVKHQCAGNCIAGMLVVPLPALLIQTVLVITINVAFSTPNLWLTVAPSIIFSALYGYSYSITLTKRQQRASVTNA</sequence>
<dbReference type="EMBL" id="JBHSGU010000002">
    <property type="protein sequence ID" value="MFC4700541.1"/>
    <property type="molecule type" value="Genomic_DNA"/>
</dbReference>
<reference evidence="3" key="1">
    <citation type="journal article" date="2019" name="Int. J. Syst. Evol. Microbiol.">
        <title>The Global Catalogue of Microorganisms (GCM) 10K type strain sequencing project: providing services to taxonomists for standard genome sequencing and annotation.</title>
        <authorList>
            <consortium name="The Broad Institute Genomics Platform"/>
            <consortium name="The Broad Institute Genome Sequencing Center for Infectious Disease"/>
            <person name="Wu L."/>
            <person name="Ma J."/>
        </authorList>
    </citation>
    <scope>NUCLEOTIDE SEQUENCE [LARGE SCALE GENOMIC DNA]</scope>
    <source>
        <strain evidence="3">KACC 12507</strain>
    </source>
</reference>
<comment type="caution">
    <text evidence="2">The sequence shown here is derived from an EMBL/GenBank/DDBJ whole genome shotgun (WGS) entry which is preliminary data.</text>
</comment>